<keyword evidence="5 6" id="KW-0472">Membrane</keyword>
<feature type="transmembrane region" description="Helical" evidence="6">
    <location>
        <begin position="113"/>
        <end position="134"/>
    </location>
</feature>
<proteinExistence type="predicted"/>
<dbReference type="OrthoDB" id="5441967at2"/>
<dbReference type="InterPro" id="IPR011701">
    <property type="entry name" value="MFS"/>
</dbReference>
<reference evidence="8 9" key="1">
    <citation type="submission" date="2019-03" db="EMBL/GenBank/DDBJ databases">
        <title>Efficiently degradation of phenoxyalkanoic acid herbicides by Cupriavidus oxalaticus strain X32.</title>
        <authorList>
            <person name="Sheng X."/>
        </authorList>
    </citation>
    <scope>NUCLEOTIDE SEQUENCE [LARGE SCALE GENOMIC DNA]</scope>
    <source>
        <strain evidence="8 9">X32</strain>
        <plasmid evidence="8 9">unnamed4</plasmid>
    </source>
</reference>
<evidence type="ECO:0000313" key="8">
    <source>
        <dbReference type="EMBL" id="QBY56199.1"/>
    </source>
</evidence>
<dbReference type="InterPro" id="IPR020846">
    <property type="entry name" value="MFS_dom"/>
</dbReference>
<feature type="transmembrane region" description="Helical" evidence="6">
    <location>
        <begin position="338"/>
        <end position="359"/>
    </location>
</feature>
<evidence type="ECO:0000256" key="1">
    <source>
        <dbReference type="ARBA" id="ARBA00004141"/>
    </source>
</evidence>
<dbReference type="Proteomes" id="UP000295294">
    <property type="component" value="Plasmid unnamed4"/>
</dbReference>
<keyword evidence="8" id="KW-0614">Plasmid</keyword>
<keyword evidence="3 6" id="KW-0812">Transmembrane</keyword>
<dbReference type="FunFam" id="1.20.1250.20:FF:000018">
    <property type="entry name" value="MFS transporter permease"/>
    <property type="match status" value="1"/>
</dbReference>
<dbReference type="PROSITE" id="PS50850">
    <property type="entry name" value="MFS"/>
    <property type="match status" value="1"/>
</dbReference>
<feature type="transmembrane region" description="Helical" evidence="6">
    <location>
        <begin position="57"/>
        <end position="76"/>
    </location>
</feature>
<dbReference type="GO" id="GO:0022857">
    <property type="term" value="F:transmembrane transporter activity"/>
    <property type="evidence" value="ECO:0007669"/>
    <property type="project" value="InterPro"/>
</dbReference>
<feature type="transmembrane region" description="Helical" evidence="6">
    <location>
        <begin position="146"/>
        <end position="170"/>
    </location>
</feature>
<geneLocation type="plasmid" evidence="8">
    <name>unnamed4</name>
</geneLocation>
<dbReference type="Gene3D" id="1.20.1250.20">
    <property type="entry name" value="MFS general substrate transporter like domains"/>
    <property type="match status" value="2"/>
</dbReference>
<evidence type="ECO:0000256" key="5">
    <source>
        <dbReference type="ARBA" id="ARBA00023136"/>
    </source>
</evidence>
<keyword evidence="2" id="KW-0813">Transport</keyword>
<feature type="transmembrane region" description="Helical" evidence="6">
    <location>
        <begin position="405"/>
        <end position="424"/>
    </location>
</feature>
<organism evidence="8 9">
    <name type="scientific">Cupriavidus oxalaticus</name>
    <dbReference type="NCBI Taxonomy" id="96344"/>
    <lineage>
        <taxon>Bacteria</taxon>
        <taxon>Pseudomonadati</taxon>
        <taxon>Pseudomonadota</taxon>
        <taxon>Betaproteobacteria</taxon>
        <taxon>Burkholderiales</taxon>
        <taxon>Burkholderiaceae</taxon>
        <taxon>Cupriavidus</taxon>
    </lineage>
</organism>
<keyword evidence="4 6" id="KW-1133">Transmembrane helix</keyword>
<feature type="transmembrane region" description="Helical" evidence="6">
    <location>
        <begin position="315"/>
        <end position="332"/>
    </location>
</feature>
<feature type="transmembrane region" description="Helical" evidence="6">
    <location>
        <begin position="371"/>
        <end position="393"/>
    </location>
</feature>
<dbReference type="Pfam" id="PF07690">
    <property type="entry name" value="MFS_1"/>
    <property type="match status" value="1"/>
</dbReference>
<protein>
    <submittedName>
        <fullName evidence="8">MFS transporter</fullName>
    </submittedName>
</protein>
<feature type="transmembrane region" description="Helical" evidence="6">
    <location>
        <begin position="88"/>
        <end position="107"/>
    </location>
</feature>
<evidence type="ECO:0000256" key="3">
    <source>
        <dbReference type="ARBA" id="ARBA00022692"/>
    </source>
</evidence>
<dbReference type="PANTHER" id="PTHR43791:SF36">
    <property type="entry name" value="TRANSPORTER, PUTATIVE (AFU_ORTHOLOGUE AFUA_6G08340)-RELATED"/>
    <property type="match status" value="1"/>
</dbReference>
<dbReference type="InterPro" id="IPR036259">
    <property type="entry name" value="MFS_trans_sf"/>
</dbReference>
<dbReference type="KEGG" id="cox:E0W60_34660"/>
<gene>
    <name evidence="8" type="ORF">E0W60_34660</name>
</gene>
<evidence type="ECO:0000256" key="6">
    <source>
        <dbReference type="SAM" id="Phobius"/>
    </source>
</evidence>
<dbReference type="AlphaFoldDB" id="A0A4P7LMY4"/>
<dbReference type="PANTHER" id="PTHR43791">
    <property type="entry name" value="PERMEASE-RELATED"/>
    <property type="match status" value="1"/>
</dbReference>
<evidence type="ECO:0000256" key="2">
    <source>
        <dbReference type="ARBA" id="ARBA00022448"/>
    </source>
</evidence>
<dbReference type="GO" id="GO:0016020">
    <property type="term" value="C:membrane"/>
    <property type="evidence" value="ECO:0007669"/>
    <property type="project" value="UniProtKB-SubCell"/>
</dbReference>
<feature type="transmembrane region" description="Helical" evidence="6">
    <location>
        <begin position="22"/>
        <end position="45"/>
    </location>
</feature>
<feature type="domain" description="Major facilitator superfamily (MFS) profile" evidence="7">
    <location>
        <begin position="22"/>
        <end position="430"/>
    </location>
</feature>
<feature type="transmembrane region" description="Helical" evidence="6">
    <location>
        <begin position="182"/>
        <end position="202"/>
    </location>
</feature>
<evidence type="ECO:0000259" key="7">
    <source>
        <dbReference type="PROSITE" id="PS50850"/>
    </source>
</evidence>
<sequence>MTDQKLTPQETRRTVRKIIARTLPFAFFLYAIAFLDRVNLGYAALQMNHELGLTSEAFGFAAGLFFIGNVLFEVPSNFAMMRYGPRIWIARIIITWGLIAALTAFVQSATQLYLLRFLLGVAEAGFIPGMVYYFSLWVLERDRALVMGAFLVAMPVTYLAGAPLSTGLMAAFTAVGLSGWRWMLFVEAVPAIFGGIACYWLLPERPAAVSWLSQREKQWLEHEFEREQIARPQVQHLSPLQVLVNPIVLFLSLIYFLSQMGALGIGFWLPQIVREFSREFSLTTVGLLSGLPYAVTTVGVLVWARLSDVRRERKWFTVVALAIGGVGLLIAGTSTIPVAALVAITVALLGIFANKPTFFAMLNDLFSKPTLAISVAVITAIGNMGGFVGPYLVGIASHLHGAAKGGLFVMSGSLLVAALLTALLRVERPPRGRR</sequence>
<accession>A0A4P7LMY4</accession>
<dbReference type="SUPFAM" id="SSF103473">
    <property type="entry name" value="MFS general substrate transporter"/>
    <property type="match status" value="1"/>
</dbReference>
<dbReference type="RefSeq" id="WP_135707364.1">
    <property type="nucleotide sequence ID" value="NZ_CP038639.1"/>
</dbReference>
<feature type="transmembrane region" description="Helical" evidence="6">
    <location>
        <begin position="280"/>
        <end position="303"/>
    </location>
</feature>
<feature type="transmembrane region" description="Helical" evidence="6">
    <location>
        <begin position="247"/>
        <end position="268"/>
    </location>
</feature>
<name>A0A4P7LMY4_9BURK</name>
<evidence type="ECO:0000256" key="4">
    <source>
        <dbReference type="ARBA" id="ARBA00022989"/>
    </source>
</evidence>
<dbReference type="CDD" id="cd17319">
    <property type="entry name" value="MFS_ExuT_GudP_like"/>
    <property type="match status" value="1"/>
</dbReference>
<dbReference type="EMBL" id="CP038639">
    <property type="protein sequence ID" value="QBY56199.1"/>
    <property type="molecule type" value="Genomic_DNA"/>
</dbReference>
<comment type="subcellular location">
    <subcellularLocation>
        <location evidence="1">Membrane</location>
        <topology evidence="1">Multi-pass membrane protein</topology>
    </subcellularLocation>
</comment>
<evidence type="ECO:0000313" key="9">
    <source>
        <dbReference type="Proteomes" id="UP000295294"/>
    </source>
</evidence>